<dbReference type="Proteomes" id="UP000230760">
    <property type="component" value="Unassembled WGS sequence"/>
</dbReference>
<feature type="domain" description="HTH deoR-type" evidence="3">
    <location>
        <begin position="140"/>
        <end position="187"/>
    </location>
</feature>
<keyword evidence="1" id="KW-0805">Transcription regulation</keyword>
<dbReference type="AlphaFoldDB" id="A0A2M7UXF4"/>
<organism evidence="4 5">
    <name type="scientific">Candidatus Nealsonbacteria bacterium CG_4_10_14_0_2_um_filter_38_17</name>
    <dbReference type="NCBI Taxonomy" id="1974680"/>
    <lineage>
        <taxon>Bacteria</taxon>
        <taxon>Candidatus Nealsoniibacteriota</taxon>
    </lineage>
</organism>
<dbReference type="Pfam" id="PF08220">
    <property type="entry name" value="HTH_DeoR"/>
    <property type="match status" value="1"/>
</dbReference>
<evidence type="ECO:0000256" key="2">
    <source>
        <dbReference type="ARBA" id="ARBA00023163"/>
    </source>
</evidence>
<evidence type="ECO:0000313" key="5">
    <source>
        <dbReference type="Proteomes" id="UP000230760"/>
    </source>
</evidence>
<reference evidence="5" key="1">
    <citation type="submission" date="2017-09" db="EMBL/GenBank/DDBJ databases">
        <title>Depth-based differentiation of microbial function through sediment-hosted aquifers and enrichment of novel symbionts in the deep terrestrial subsurface.</title>
        <authorList>
            <person name="Probst A.J."/>
            <person name="Ladd B."/>
            <person name="Jarett J.K."/>
            <person name="Geller-Mcgrath D.E."/>
            <person name="Sieber C.M.K."/>
            <person name="Emerson J.B."/>
            <person name="Anantharaman K."/>
            <person name="Thomas B.C."/>
            <person name="Malmstrom R."/>
            <person name="Stieglmeier M."/>
            <person name="Klingl A."/>
            <person name="Woyke T."/>
            <person name="Ryan C.M."/>
            <person name="Banfield J.F."/>
        </authorList>
    </citation>
    <scope>NUCLEOTIDE SEQUENCE [LARGE SCALE GENOMIC DNA]</scope>
</reference>
<keyword evidence="2" id="KW-0804">Transcription</keyword>
<evidence type="ECO:0000259" key="3">
    <source>
        <dbReference type="Pfam" id="PF08220"/>
    </source>
</evidence>
<proteinExistence type="predicted"/>
<evidence type="ECO:0000256" key="1">
    <source>
        <dbReference type="ARBA" id="ARBA00023015"/>
    </source>
</evidence>
<dbReference type="InterPro" id="IPR001034">
    <property type="entry name" value="DeoR_HTH"/>
</dbReference>
<comment type="caution">
    <text evidence="4">The sequence shown here is derived from an EMBL/GenBank/DDBJ whole genome shotgun (WGS) entry which is preliminary data.</text>
</comment>
<dbReference type="EMBL" id="PFPB01000063">
    <property type="protein sequence ID" value="PIZ88654.1"/>
    <property type="molecule type" value="Genomic_DNA"/>
</dbReference>
<dbReference type="GO" id="GO:0003700">
    <property type="term" value="F:DNA-binding transcription factor activity"/>
    <property type="evidence" value="ECO:0007669"/>
    <property type="project" value="InterPro"/>
</dbReference>
<gene>
    <name evidence="4" type="ORF">COX90_03435</name>
</gene>
<evidence type="ECO:0000313" key="4">
    <source>
        <dbReference type="EMBL" id="PIZ88654.1"/>
    </source>
</evidence>
<protein>
    <recommendedName>
        <fullName evidence="3">HTH deoR-type domain-containing protein</fullName>
    </recommendedName>
</protein>
<name>A0A2M7UXF4_9BACT</name>
<accession>A0A2M7UXF4</accession>
<sequence length="202" mass="24036">MDKENLIQITADVYRLTLFFPKKEPLRYKMREIADEVLTAYLRAKNSPRKPEDCYKELLINLDVLDCYFEIAKKQNWLSVFDILKVQENYANLKKEIEEFIKSEVREETPSQEPGEVSVFNNLSVPQREVLISETGQALRQKKIIEILKQKGSGQVWEFKKIFPEVTKRTLRRDFEHLLKQGLVERIGERNNTYYQIKQNFD</sequence>